<evidence type="ECO:0000259" key="4">
    <source>
        <dbReference type="Pfam" id="PF13600"/>
    </source>
</evidence>
<dbReference type="Pfam" id="PF13600">
    <property type="entry name" value="DUF4140"/>
    <property type="match status" value="1"/>
</dbReference>
<feature type="compositionally biased region" description="Low complexity" evidence="2">
    <location>
        <begin position="283"/>
        <end position="292"/>
    </location>
</feature>
<organism evidence="5 6">
    <name type="scientific">Tetrapyrgos nigripes</name>
    <dbReference type="NCBI Taxonomy" id="182062"/>
    <lineage>
        <taxon>Eukaryota</taxon>
        <taxon>Fungi</taxon>
        <taxon>Dikarya</taxon>
        <taxon>Basidiomycota</taxon>
        <taxon>Agaricomycotina</taxon>
        <taxon>Agaricomycetes</taxon>
        <taxon>Agaricomycetidae</taxon>
        <taxon>Agaricales</taxon>
        <taxon>Marasmiineae</taxon>
        <taxon>Marasmiaceae</taxon>
        <taxon>Tetrapyrgos</taxon>
    </lineage>
</organism>
<evidence type="ECO:0000256" key="1">
    <source>
        <dbReference type="SAM" id="Coils"/>
    </source>
</evidence>
<reference evidence="5 6" key="1">
    <citation type="journal article" date="2020" name="ISME J.">
        <title>Uncovering the hidden diversity of litter-decomposition mechanisms in mushroom-forming fungi.</title>
        <authorList>
            <person name="Floudas D."/>
            <person name="Bentzer J."/>
            <person name="Ahren D."/>
            <person name="Johansson T."/>
            <person name="Persson P."/>
            <person name="Tunlid A."/>
        </authorList>
    </citation>
    <scope>NUCLEOTIDE SEQUENCE [LARGE SCALE GENOMIC DNA]</scope>
    <source>
        <strain evidence="5 6">CBS 291.85</strain>
    </source>
</reference>
<dbReference type="PANTHER" id="PTHR31005">
    <property type="entry name" value="DUF4139 DOMAIN-CONTAINING PROTEIN"/>
    <property type="match status" value="1"/>
</dbReference>
<evidence type="ECO:0008006" key="7">
    <source>
        <dbReference type="Google" id="ProtNLM"/>
    </source>
</evidence>
<dbReference type="NCBIfam" id="TIGR02231">
    <property type="entry name" value="mucoidy inhibitor MuiA family protein"/>
    <property type="match status" value="1"/>
</dbReference>
<sequence>MSQGEPHTIEIASVENSKITNVALYSGRAEITRSYTLLVNIGQNQIVINGLPSVMDRESLRVQGQGGEATIQDVNVSDVPVPPPVPNSQELERLLDQKQRAEKALGRCRKSLASLEKLFSTMDIQHVNVGQLGDLMNGYESTAEKLDDKVIALEKEIKDLDKKIKEEEEANAPKHPRDNGVRVSIGVYAESESSIELVLVYAVHSAWWRAGYDIRVDMELKATPVTLVYKAIVDQNTGESWDNVPLTLETATPTYGFDLPTLHEWKLSMYRPMPPPPPPPARAAPAAPSAPRMQCSRVL</sequence>
<gene>
    <name evidence="5" type="ORF">D9758_013001</name>
</gene>
<feature type="domain" description="DUF4140" evidence="4">
    <location>
        <begin position="22"/>
        <end position="117"/>
    </location>
</feature>
<evidence type="ECO:0000313" key="6">
    <source>
        <dbReference type="Proteomes" id="UP000559256"/>
    </source>
</evidence>
<feature type="coiled-coil region" evidence="1">
    <location>
        <begin position="91"/>
        <end position="170"/>
    </location>
</feature>
<dbReference type="OrthoDB" id="10068793at2759"/>
<evidence type="ECO:0000259" key="3">
    <source>
        <dbReference type="Pfam" id="PF13598"/>
    </source>
</evidence>
<keyword evidence="6" id="KW-1185">Reference proteome</keyword>
<keyword evidence="1" id="KW-0175">Coiled coil</keyword>
<feature type="domain" description="DUF4139" evidence="3">
    <location>
        <begin position="199"/>
        <end position="271"/>
    </location>
</feature>
<evidence type="ECO:0000256" key="2">
    <source>
        <dbReference type="SAM" id="MobiDB-lite"/>
    </source>
</evidence>
<comment type="caution">
    <text evidence="5">The sequence shown here is derived from an EMBL/GenBank/DDBJ whole genome shotgun (WGS) entry which is preliminary data.</text>
</comment>
<feature type="region of interest" description="Disordered" evidence="2">
    <location>
        <begin position="271"/>
        <end position="292"/>
    </location>
</feature>
<dbReference type="InterPro" id="IPR025554">
    <property type="entry name" value="DUF4140"/>
</dbReference>
<evidence type="ECO:0000313" key="5">
    <source>
        <dbReference type="EMBL" id="KAF5337674.1"/>
    </source>
</evidence>
<protein>
    <recommendedName>
        <fullName evidence="7">Mucoidy inhibitor A</fullName>
    </recommendedName>
</protein>
<dbReference type="Proteomes" id="UP000559256">
    <property type="component" value="Unassembled WGS sequence"/>
</dbReference>
<dbReference type="InterPro" id="IPR037291">
    <property type="entry name" value="DUF4139"/>
</dbReference>
<dbReference type="AlphaFoldDB" id="A0A8H5CAG5"/>
<dbReference type="EMBL" id="JAACJM010000212">
    <property type="protein sequence ID" value="KAF5337674.1"/>
    <property type="molecule type" value="Genomic_DNA"/>
</dbReference>
<feature type="compositionally biased region" description="Pro residues" evidence="2">
    <location>
        <begin position="272"/>
        <end position="282"/>
    </location>
</feature>
<dbReference type="PANTHER" id="PTHR31005:SF8">
    <property type="entry name" value="DUF4139 DOMAIN-CONTAINING PROTEIN"/>
    <property type="match status" value="1"/>
</dbReference>
<name>A0A8H5CAG5_9AGAR</name>
<proteinExistence type="predicted"/>
<dbReference type="Pfam" id="PF13598">
    <property type="entry name" value="DUF4139"/>
    <property type="match status" value="1"/>
</dbReference>
<dbReference type="InterPro" id="IPR011935">
    <property type="entry name" value="CHP02231"/>
</dbReference>
<accession>A0A8H5CAG5</accession>